<dbReference type="InterPro" id="IPR000212">
    <property type="entry name" value="DNA_helicase_UvrD/REP"/>
</dbReference>
<evidence type="ECO:0000313" key="1">
    <source>
        <dbReference type="EMBL" id="MCW0952482.1"/>
    </source>
</evidence>
<proteinExistence type="predicted"/>
<gene>
    <name evidence="1" type="ORF">OIT44_00025</name>
</gene>
<dbReference type="Proteomes" id="UP001526225">
    <property type="component" value="Unassembled WGS sequence"/>
</dbReference>
<dbReference type="Gene3D" id="3.40.50.300">
    <property type="entry name" value="P-loop containing nucleotide triphosphate hydrolases"/>
    <property type="match status" value="2"/>
</dbReference>
<name>A0ABT3E231_9LACO</name>
<dbReference type="PANTHER" id="PTHR11070:SF2">
    <property type="entry name" value="ATP-DEPENDENT DNA HELICASE SRS2"/>
    <property type="match status" value="1"/>
</dbReference>
<protein>
    <submittedName>
        <fullName evidence="1">AAA family ATPase</fullName>
    </submittedName>
</protein>
<dbReference type="PANTHER" id="PTHR11070">
    <property type="entry name" value="UVRD / RECB / PCRA DNA HELICASE FAMILY MEMBER"/>
    <property type="match status" value="1"/>
</dbReference>
<accession>A0ABT3E231</accession>
<dbReference type="SUPFAM" id="SSF52540">
    <property type="entry name" value="P-loop containing nucleoside triphosphate hydrolases"/>
    <property type="match status" value="1"/>
</dbReference>
<dbReference type="InterPro" id="IPR027417">
    <property type="entry name" value="P-loop_NTPase"/>
</dbReference>
<sequence length="374" mass="43609">MTTKKIILAKAGAGKTRYVTQSNEFIGKRILYTTFTNENIKNITFLVQDSSHKSENVYIQTYHSMLINNFIRPYINDINSCFTENINLSNGISWVSEQEIGEKRFAKKQNIDFWTNSNGQIYGNRVSRLILDNKFVFEKGLQRLRKYFDVIIVDEFQDFTNYDFSFLRELIQKSKMDIVYVGDVYQSLVTTTSTTVTPYKNDYSSDVFFIKKQFETEPFNIQVDGELFLDSKRITENVAEFVKEKLGINITSNKKNSGYVHFIDDFADDVLEKVESILIFDRKTIVPEKYRNKTYNWTISKGSTFENVAIILTPTTYDKLLVDASKELSISTRNKLYVALTRSKSDVYLISPDCWKFFISDDWERPAKQLALDF</sequence>
<comment type="caution">
    <text evidence="1">The sequence shown here is derived from an EMBL/GenBank/DDBJ whole genome shotgun (WGS) entry which is preliminary data.</text>
</comment>
<dbReference type="EMBL" id="JAOZFE010000001">
    <property type="protein sequence ID" value="MCW0952482.1"/>
    <property type="molecule type" value="Genomic_DNA"/>
</dbReference>
<organism evidence="1 2">
    <name type="scientific">Weissella ceti</name>
    <dbReference type="NCBI Taxonomy" id="759620"/>
    <lineage>
        <taxon>Bacteria</taxon>
        <taxon>Bacillati</taxon>
        <taxon>Bacillota</taxon>
        <taxon>Bacilli</taxon>
        <taxon>Lactobacillales</taxon>
        <taxon>Lactobacillaceae</taxon>
        <taxon>Weissella</taxon>
    </lineage>
</organism>
<dbReference type="RefSeq" id="WP_213408773.1">
    <property type="nucleotide sequence ID" value="NZ_CP074441.1"/>
</dbReference>
<keyword evidence="2" id="KW-1185">Reference proteome</keyword>
<reference evidence="1 2" key="1">
    <citation type="submission" date="2022-10" db="EMBL/GenBank/DDBJ databases">
        <title>Weissella fermenti sp. nov., isolated from fermented cabbage.</title>
        <authorList>
            <person name="Lee J.K."/>
            <person name="Baek J.H."/>
            <person name="Choi D.G."/>
            <person name="Kim J.M."/>
            <person name="Jeon C.O."/>
        </authorList>
    </citation>
    <scope>NUCLEOTIDE SEQUENCE [LARGE SCALE GENOMIC DNA]</scope>
    <source>
        <strain evidence="1 2">KACC 18534</strain>
    </source>
</reference>
<evidence type="ECO:0000313" key="2">
    <source>
        <dbReference type="Proteomes" id="UP001526225"/>
    </source>
</evidence>
<dbReference type="Pfam" id="PF13245">
    <property type="entry name" value="AAA_19"/>
    <property type="match status" value="1"/>
</dbReference>